<comment type="pathway">
    <text evidence="1 5">Glycan metabolism; L-arabinan degradation.</text>
</comment>
<reference evidence="9" key="1">
    <citation type="submission" date="2012-01" db="EMBL/GenBank/DDBJ databases">
        <title>Complete sequence of chromosome of Thermobacillus composti KWC4.</title>
        <authorList>
            <person name="Lucas S."/>
            <person name="Han J."/>
            <person name="Lapidus A."/>
            <person name="Cheng J.-F."/>
            <person name="Goodwin L."/>
            <person name="Pitluck S."/>
            <person name="Peters L."/>
            <person name="Ovchinnikova G."/>
            <person name="Teshima H."/>
            <person name="Detter J.C."/>
            <person name="Han C."/>
            <person name="Tapia R."/>
            <person name="Land M."/>
            <person name="Hauser L."/>
            <person name="Kyrpides N."/>
            <person name="Ivanova N."/>
            <person name="Pagani I."/>
            <person name="Anderson I."/>
            <person name="Woyke T."/>
        </authorList>
    </citation>
    <scope>NUCLEOTIDE SEQUENCE [LARGE SCALE GENOMIC DNA]</scope>
    <source>
        <strain evidence="9">DSM 18247 / JCM 13945 / KWC4</strain>
    </source>
</reference>
<dbReference type="InterPro" id="IPR016840">
    <property type="entry name" value="Glyco_hydro_43_endo_a_Ara-ase"/>
</dbReference>
<dbReference type="UniPathway" id="UPA00667"/>
<dbReference type="AlphaFoldDB" id="L0EC29"/>
<dbReference type="STRING" id="717605.Theco_1071"/>
<dbReference type="GO" id="GO:0046558">
    <property type="term" value="F:arabinan endo-1,5-alpha-L-arabinosidase activity"/>
    <property type="evidence" value="ECO:0007669"/>
    <property type="project" value="UniProtKB-EC"/>
</dbReference>
<feature type="site" description="Important for substrate recognition" evidence="7">
    <location>
        <position position="298"/>
    </location>
</feature>
<feature type="site" description="Important for catalytic activity, responsible for pKa modulation of the active site Glu and correct orientation of both the proton donor and substrate" evidence="7">
    <location>
        <position position="175"/>
    </location>
</feature>
<keyword evidence="3 5" id="KW-0378">Hydrolase</keyword>
<dbReference type="HOGENOM" id="CLU_009397_5_1_9"/>
<evidence type="ECO:0000256" key="4">
    <source>
        <dbReference type="ARBA" id="ARBA00023295"/>
    </source>
</evidence>
<feature type="active site" description="Proton donor" evidence="6">
    <location>
        <position position="221"/>
    </location>
</feature>
<evidence type="ECO:0000256" key="2">
    <source>
        <dbReference type="ARBA" id="ARBA00009865"/>
    </source>
</evidence>
<dbReference type="InterPro" id="IPR023296">
    <property type="entry name" value="Glyco_hydro_beta-prop_sf"/>
</dbReference>
<comment type="catalytic activity">
    <reaction evidence="5">
        <text>Endohydrolysis of (1-&gt;5)-alpha-arabinofuranosidic linkages in (1-&gt;5)-arabinans.</text>
        <dbReference type="EC" id="3.2.1.99"/>
    </reaction>
</comment>
<dbReference type="EMBL" id="CP003255">
    <property type="protein sequence ID" value="AGA57246.1"/>
    <property type="molecule type" value="Genomic_DNA"/>
</dbReference>
<evidence type="ECO:0000256" key="6">
    <source>
        <dbReference type="PIRSR" id="PIRSR026534-1"/>
    </source>
</evidence>
<organism evidence="8 9">
    <name type="scientific">Thermobacillus composti (strain DSM 18247 / JCM 13945 / KWC4)</name>
    <dbReference type="NCBI Taxonomy" id="717605"/>
    <lineage>
        <taxon>Bacteria</taxon>
        <taxon>Bacillati</taxon>
        <taxon>Bacillota</taxon>
        <taxon>Bacilli</taxon>
        <taxon>Bacillales</taxon>
        <taxon>Paenibacillaceae</taxon>
        <taxon>Thermobacillus</taxon>
    </lineage>
</organism>
<name>L0EC29_THECK</name>
<evidence type="ECO:0000256" key="5">
    <source>
        <dbReference type="PIRNR" id="PIRNR026534"/>
    </source>
</evidence>
<evidence type="ECO:0000256" key="1">
    <source>
        <dbReference type="ARBA" id="ARBA00004834"/>
    </source>
</evidence>
<dbReference type="eggNOG" id="COG3507">
    <property type="taxonomic scope" value="Bacteria"/>
</dbReference>
<dbReference type="PANTHER" id="PTHR43301:SF3">
    <property type="entry name" value="ARABINAN ENDO-1,5-ALPHA-L-ARABINOSIDASE A-RELATED"/>
    <property type="match status" value="1"/>
</dbReference>
<protein>
    <recommendedName>
        <fullName evidence="5">Endo-alpha-(1-&gt;5)-L-arabinanase</fullName>
        <ecNumber evidence="5">3.2.1.99</ecNumber>
    </recommendedName>
</protein>
<keyword evidence="9" id="KW-1185">Reference proteome</keyword>
<dbReference type="GO" id="GO:0031222">
    <property type="term" value="P:arabinan catabolic process"/>
    <property type="evidence" value="ECO:0007669"/>
    <property type="project" value="UniProtKB-UniPathway"/>
</dbReference>
<dbReference type="CDD" id="cd18616">
    <property type="entry name" value="GH43_ABN-like"/>
    <property type="match status" value="1"/>
</dbReference>
<evidence type="ECO:0000256" key="7">
    <source>
        <dbReference type="PIRSR" id="PIRSR026534-3"/>
    </source>
</evidence>
<dbReference type="Proteomes" id="UP000010795">
    <property type="component" value="Chromosome"/>
</dbReference>
<dbReference type="Pfam" id="PF04616">
    <property type="entry name" value="Glyco_hydro_43"/>
    <property type="match status" value="1"/>
</dbReference>
<evidence type="ECO:0000313" key="8">
    <source>
        <dbReference type="EMBL" id="AGA57246.1"/>
    </source>
</evidence>
<proteinExistence type="inferred from homology"/>
<keyword evidence="4 5" id="KW-0326">Glycosidase</keyword>
<dbReference type="PANTHER" id="PTHR43301">
    <property type="entry name" value="ARABINAN ENDO-1,5-ALPHA-L-ARABINOSIDASE"/>
    <property type="match status" value="1"/>
</dbReference>
<dbReference type="InterPro" id="IPR006710">
    <property type="entry name" value="Glyco_hydro_43"/>
</dbReference>
<dbReference type="EC" id="3.2.1.99" evidence="5"/>
<gene>
    <name evidence="8" type="ordered locus">Theco_1071</name>
</gene>
<dbReference type="RefSeq" id="WP_015254004.1">
    <property type="nucleotide sequence ID" value="NC_019897.1"/>
</dbReference>
<feature type="active site" description="Proton acceptor" evidence="6">
    <location>
        <position position="56"/>
    </location>
</feature>
<accession>L0EC29</accession>
<sequence length="364" mass="40077">MATAMRKTVLWIAALGVLAAAAAIGVRLAVKPQAAEKAQTPPAPYQNPVFEPVLADPSVIRGEDGWFYAYGTEDTWDDGTAHLVPIIRSRNLTEWEFVRDAFEVKPDWKDEGWLWAPDISFHEETGKYYLYYSYSTWGDPNPGIGVATADRPDGSFTDHGVLFTSESIGVANSIDPFYFRDDDGTPYLIWGSFHGIYGIELSADGLSTVGEKFQIADNQFEAPYIVKRGDYYYFFGSVGSCCEGAFSSYHVKIGRAESIRGPYTDRDGRDLREGGGTTILAANAVPDQEGRQFVGPGHNAVVTDDAGGDWIVYHAIDADDPTLITGATRRPMMIDPLIWEDGWPTVHLQEPGTAPQPGPFVREK</sequence>
<dbReference type="SUPFAM" id="SSF75005">
    <property type="entry name" value="Arabinanase/levansucrase/invertase"/>
    <property type="match status" value="1"/>
</dbReference>
<comment type="similarity">
    <text evidence="2 5">Belongs to the glycosyl hydrolase 43 family.</text>
</comment>
<evidence type="ECO:0000313" key="9">
    <source>
        <dbReference type="Proteomes" id="UP000010795"/>
    </source>
</evidence>
<dbReference type="Gene3D" id="2.115.10.20">
    <property type="entry name" value="Glycosyl hydrolase domain, family 43"/>
    <property type="match status" value="1"/>
</dbReference>
<evidence type="ECO:0000256" key="3">
    <source>
        <dbReference type="ARBA" id="ARBA00022801"/>
    </source>
</evidence>
<dbReference type="KEGG" id="tco:Theco_1071"/>
<dbReference type="PIRSF" id="PIRSF026534">
    <property type="entry name" value="Endo_alpha-L-arabinosidase"/>
    <property type="match status" value="1"/>
</dbReference>
<dbReference type="InterPro" id="IPR050727">
    <property type="entry name" value="GH43_arabinanases"/>
</dbReference>